<evidence type="ECO:0000313" key="2">
    <source>
        <dbReference type="EMBL" id="VGO19012.1"/>
    </source>
</evidence>
<accession>A0A6C2UFM3</accession>
<feature type="domain" description="Transposase IS66 central" evidence="1">
    <location>
        <begin position="17"/>
        <end position="60"/>
    </location>
</feature>
<evidence type="ECO:0000313" key="3">
    <source>
        <dbReference type="Proteomes" id="UP000346198"/>
    </source>
</evidence>
<dbReference type="InterPro" id="IPR052344">
    <property type="entry name" value="Transposase-related"/>
</dbReference>
<dbReference type="InterPro" id="IPR004291">
    <property type="entry name" value="Transposase_IS66_central"/>
</dbReference>
<dbReference type="PANTHER" id="PTHR33678:SF1">
    <property type="entry name" value="BLL1576 PROTEIN"/>
    <property type="match status" value="1"/>
</dbReference>
<dbReference type="AlphaFoldDB" id="A0A6C2UFM3"/>
<protein>
    <recommendedName>
        <fullName evidence="1">Transposase IS66 central domain-containing protein</fullName>
    </recommendedName>
</protein>
<reference evidence="2 3" key="1">
    <citation type="submission" date="2019-04" db="EMBL/GenBank/DDBJ databases">
        <authorList>
            <person name="Van Vliet M D."/>
        </authorList>
    </citation>
    <scope>NUCLEOTIDE SEQUENCE [LARGE SCALE GENOMIC DNA]</scope>
    <source>
        <strain evidence="2 3">F21</strain>
    </source>
</reference>
<name>A0A6C2UFM3_9BACT</name>
<organism evidence="2 3">
    <name type="scientific">Pontiella sulfatireligans</name>
    <dbReference type="NCBI Taxonomy" id="2750658"/>
    <lineage>
        <taxon>Bacteria</taxon>
        <taxon>Pseudomonadati</taxon>
        <taxon>Kiritimatiellota</taxon>
        <taxon>Kiritimatiellia</taxon>
        <taxon>Kiritimatiellales</taxon>
        <taxon>Pontiellaceae</taxon>
        <taxon>Pontiella</taxon>
    </lineage>
</organism>
<dbReference type="PANTHER" id="PTHR33678">
    <property type="entry name" value="BLL1576 PROTEIN"/>
    <property type="match status" value="1"/>
</dbReference>
<keyword evidence="3" id="KW-1185">Reference proteome</keyword>
<dbReference type="Proteomes" id="UP000346198">
    <property type="component" value="Unassembled WGS sequence"/>
</dbReference>
<sequence>MPGTPANLKAWPARDVDERKNARTNYCPDFSYIPFDNNLAERDLRMNKVKQKISGCFRDTGHFEDFCRIRSYICTARKNTTGAFEALSGLFQSHPAMSAAPE</sequence>
<dbReference type="EMBL" id="CAAHFH010000001">
    <property type="protein sequence ID" value="VGO19012.1"/>
    <property type="molecule type" value="Genomic_DNA"/>
</dbReference>
<evidence type="ECO:0000259" key="1">
    <source>
        <dbReference type="Pfam" id="PF03050"/>
    </source>
</evidence>
<dbReference type="Pfam" id="PF03050">
    <property type="entry name" value="DDE_Tnp_IS66"/>
    <property type="match status" value="1"/>
</dbReference>
<gene>
    <name evidence="2" type="ORF">SCARR_01066</name>
</gene>
<proteinExistence type="predicted"/>